<evidence type="ECO:0000256" key="1">
    <source>
        <dbReference type="SAM" id="MobiDB-lite"/>
    </source>
</evidence>
<dbReference type="EMBL" id="JACTNZ010000002">
    <property type="protein sequence ID" value="KAG5562266.1"/>
    <property type="molecule type" value="Genomic_DNA"/>
</dbReference>
<feature type="compositionally biased region" description="Basic residues" evidence="1">
    <location>
        <begin position="44"/>
        <end position="69"/>
    </location>
</feature>
<organism evidence="2 3">
    <name type="scientific">Rhododendron griersonianum</name>
    <dbReference type="NCBI Taxonomy" id="479676"/>
    <lineage>
        <taxon>Eukaryota</taxon>
        <taxon>Viridiplantae</taxon>
        <taxon>Streptophyta</taxon>
        <taxon>Embryophyta</taxon>
        <taxon>Tracheophyta</taxon>
        <taxon>Spermatophyta</taxon>
        <taxon>Magnoliopsida</taxon>
        <taxon>eudicotyledons</taxon>
        <taxon>Gunneridae</taxon>
        <taxon>Pentapetalae</taxon>
        <taxon>asterids</taxon>
        <taxon>Ericales</taxon>
        <taxon>Ericaceae</taxon>
        <taxon>Ericoideae</taxon>
        <taxon>Rhodoreae</taxon>
        <taxon>Rhododendron</taxon>
    </lineage>
</organism>
<evidence type="ECO:0000313" key="2">
    <source>
        <dbReference type="EMBL" id="KAG5562266.1"/>
    </source>
</evidence>
<gene>
    <name evidence="2" type="ORF">RHGRI_005108</name>
</gene>
<feature type="region of interest" description="Disordered" evidence="1">
    <location>
        <begin position="16"/>
        <end position="73"/>
    </location>
</feature>
<proteinExistence type="predicted"/>
<name>A0AAV6LBE6_9ERIC</name>
<reference evidence="2" key="1">
    <citation type="submission" date="2020-08" db="EMBL/GenBank/DDBJ databases">
        <title>Plant Genome Project.</title>
        <authorList>
            <person name="Zhang R.-G."/>
        </authorList>
    </citation>
    <scope>NUCLEOTIDE SEQUENCE</scope>
    <source>
        <strain evidence="2">WSP0</strain>
        <tissue evidence="2">Leaf</tissue>
    </source>
</reference>
<dbReference type="Proteomes" id="UP000823749">
    <property type="component" value="Chromosome 2"/>
</dbReference>
<accession>A0AAV6LBE6</accession>
<sequence>MSEWWHERLWRKHYDKTYKGSSEEEENNDEKASEQEANNCPPPPKKKKIKGEGKKKKVQDRASKGRGRSGKGVGGSLFVLMVIYFDLNLLNVNIGKEPQPPIALWTKELMDIRIKKEPENKPFEDSIFS</sequence>
<keyword evidence="3" id="KW-1185">Reference proteome</keyword>
<comment type="caution">
    <text evidence="2">The sequence shown here is derived from an EMBL/GenBank/DDBJ whole genome shotgun (WGS) entry which is preliminary data.</text>
</comment>
<evidence type="ECO:0000313" key="3">
    <source>
        <dbReference type="Proteomes" id="UP000823749"/>
    </source>
</evidence>
<dbReference type="AlphaFoldDB" id="A0AAV6LBE6"/>
<protein>
    <submittedName>
        <fullName evidence="2">Uncharacterized protein</fullName>
    </submittedName>
</protein>